<comment type="caution">
    <text evidence="2">The sequence shown here is derived from an EMBL/GenBank/DDBJ whole genome shotgun (WGS) entry which is preliminary data.</text>
</comment>
<reference evidence="2" key="1">
    <citation type="submission" date="2023-07" db="EMBL/GenBank/DDBJ databases">
        <title>Comparative genomics of wheat-associated soil bacteria to identify genetic determinants of phenazine resistance.</title>
        <authorList>
            <person name="Mouncey N."/>
        </authorList>
    </citation>
    <scope>NUCLEOTIDE SEQUENCE</scope>
    <source>
        <strain evidence="2">V4I22</strain>
    </source>
</reference>
<feature type="transmembrane region" description="Helical" evidence="1">
    <location>
        <begin position="307"/>
        <end position="329"/>
    </location>
</feature>
<keyword evidence="1" id="KW-0812">Transmembrane</keyword>
<feature type="transmembrane region" description="Helical" evidence="1">
    <location>
        <begin position="391"/>
        <end position="410"/>
    </location>
</feature>
<dbReference type="AlphaFoldDB" id="A0AAW8FMW3"/>
<feature type="transmembrane region" description="Helical" evidence="1">
    <location>
        <begin position="281"/>
        <end position="298"/>
    </location>
</feature>
<protein>
    <recommendedName>
        <fullName evidence="4">NnrS multi-domain protein</fullName>
    </recommendedName>
</protein>
<feature type="transmembrane region" description="Helical" evidence="1">
    <location>
        <begin position="196"/>
        <end position="213"/>
    </location>
</feature>
<gene>
    <name evidence="2" type="ORF">QFZ22_007082</name>
</gene>
<dbReference type="Proteomes" id="UP001234216">
    <property type="component" value="Unassembled WGS sequence"/>
</dbReference>
<feature type="transmembrane region" description="Helical" evidence="1">
    <location>
        <begin position="248"/>
        <end position="269"/>
    </location>
</feature>
<dbReference type="EMBL" id="JAUSZV010000005">
    <property type="protein sequence ID" value="MDQ0911097.1"/>
    <property type="molecule type" value="Genomic_DNA"/>
</dbReference>
<name>A0AAW8FMW3_9ACTN</name>
<feature type="transmembrane region" description="Helical" evidence="1">
    <location>
        <begin position="219"/>
        <end position="236"/>
    </location>
</feature>
<evidence type="ECO:0000256" key="1">
    <source>
        <dbReference type="SAM" id="Phobius"/>
    </source>
</evidence>
<evidence type="ECO:0000313" key="2">
    <source>
        <dbReference type="EMBL" id="MDQ0911097.1"/>
    </source>
</evidence>
<feature type="transmembrane region" description="Helical" evidence="1">
    <location>
        <begin position="349"/>
        <end position="371"/>
    </location>
</feature>
<dbReference type="RefSeq" id="WP_306982277.1">
    <property type="nucleotide sequence ID" value="NZ_JAUSZV010000005.1"/>
</dbReference>
<evidence type="ECO:0008006" key="4">
    <source>
        <dbReference type="Google" id="ProtNLM"/>
    </source>
</evidence>
<keyword evidence="1" id="KW-1133">Transmembrane helix</keyword>
<evidence type="ECO:0000313" key="3">
    <source>
        <dbReference type="Proteomes" id="UP001234216"/>
    </source>
</evidence>
<organism evidence="2 3">
    <name type="scientific">Streptomyces canus</name>
    <dbReference type="NCBI Taxonomy" id="58343"/>
    <lineage>
        <taxon>Bacteria</taxon>
        <taxon>Bacillati</taxon>
        <taxon>Actinomycetota</taxon>
        <taxon>Actinomycetes</taxon>
        <taxon>Kitasatosporales</taxon>
        <taxon>Streptomycetaceae</taxon>
        <taxon>Streptomyces</taxon>
        <taxon>Streptomyces aurantiacus group</taxon>
    </lineage>
</organism>
<keyword evidence="1" id="KW-0472">Membrane</keyword>
<accession>A0AAW8FMW3</accession>
<proteinExistence type="predicted"/>
<sequence length="443" mass="49103">MTRPRYDQRVRAFVEVCGGPDEWQEAERRFDANGWPVRGFHSEGEGPLAAALEQDPGARVYEVEVRLFGAAKGCDRGAADRLRKVMRAARVEAYVRRAEPLQRDREVLSNWRVFSTDHRRPGGHPRWRRLLLRRAVLLGRYDIDGIVSGTPRQALRMARAEPFGRAAPTAVAVRPLGGRWRDSVRYWREEEFERRLFRLVFWALLPAAALVFASGAIGLAQWFWVLVACLGVYRTVRAGSELYRKSRPADVGLALLLVVLFTAMGLGVFDSEGTGWTPEQIVVTATVIGVIAGLRLLVRQWTWGEWVAWVVPLVATLALSSFVAAGSVLHALYADGLSLSSDDLAVPPIWQVLAGVKLLMMFSLVMVLPAWWGFARHRHHGYAAPGDGFNIVLYVSVLLLMLGGATVQALQSAKAAVNRTVAAAERGEDPPSYFSGSNQHGRV</sequence>